<accession>A0ABY7Y3K6</accession>
<evidence type="ECO:0000313" key="1">
    <source>
        <dbReference type="EMBL" id="WDM64550.1"/>
    </source>
</evidence>
<name>A0ABY7Y3K6_9GAMM</name>
<evidence type="ECO:0000313" key="2">
    <source>
        <dbReference type="Proteomes" id="UP001216828"/>
    </source>
</evidence>
<gene>
    <name evidence="1" type="ORF">K5L94_04475</name>
</gene>
<organism evidence="1 2">
    <name type="scientific">Stenotrophomonas forensis</name>
    <dbReference type="NCBI Taxonomy" id="2871169"/>
    <lineage>
        <taxon>Bacteria</taxon>
        <taxon>Pseudomonadati</taxon>
        <taxon>Pseudomonadota</taxon>
        <taxon>Gammaproteobacteria</taxon>
        <taxon>Lysobacterales</taxon>
        <taxon>Lysobacteraceae</taxon>
        <taxon>Stenotrophomonas</taxon>
        <taxon>Stenotrophomonas maltophilia group</taxon>
    </lineage>
</organism>
<dbReference type="EMBL" id="CP082270">
    <property type="protein sequence ID" value="WDM64550.1"/>
    <property type="molecule type" value="Genomic_DNA"/>
</dbReference>
<dbReference type="Proteomes" id="UP001216828">
    <property type="component" value="Chromosome"/>
</dbReference>
<sequence>MADEKPKAIVLGVFDEDDKPVGAIAVTNDDRLDVEAVLGDFQDCLDEISEAFDINDDSAVVTDVAEAWLESEFEAFDPVSCFYDPSIGTSVRKLVKYVAGRLDAKTVGYIRFEVGGVSEMRVRLEDVLPLTPKPAPARRSPKPF</sequence>
<protein>
    <submittedName>
        <fullName evidence="1">Uncharacterized protein</fullName>
    </submittedName>
</protein>
<keyword evidence="2" id="KW-1185">Reference proteome</keyword>
<reference evidence="1 2" key="1">
    <citation type="submission" date="2021-08" db="EMBL/GenBank/DDBJ databases">
        <title>Stenotrophomonas forensis sp. nov., isolated from contaminated viral transport media.</title>
        <authorList>
            <person name="Nguyen S.V."/>
            <person name="Edwards D."/>
            <person name="Scott S."/>
            <person name="Doss J."/>
            <person name="Merid S."/>
            <person name="Zelaya E."/>
            <person name="Maza C."/>
            <person name="Mann M."/>
            <person name="Hamilton B."/>
            <person name="Blackwell R."/>
            <person name="Tran A."/>
            <person name="Hauser J."/>
        </authorList>
    </citation>
    <scope>NUCLEOTIDE SEQUENCE [LARGE SCALE GENOMIC DNA]</scope>
    <source>
        <strain evidence="1 2">DFS-20110405</strain>
    </source>
</reference>
<proteinExistence type="predicted"/>
<dbReference type="RefSeq" id="WP_274512036.1">
    <property type="nucleotide sequence ID" value="NZ_CP082270.1"/>
</dbReference>